<reference evidence="3" key="2">
    <citation type="submission" date="2013-04" db="EMBL/GenBank/DDBJ databases">
        <title>Genomic mechanisms accounting for the adaptation to parasitism in nematode-trapping fungi.</title>
        <authorList>
            <person name="Ahren D.G."/>
        </authorList>
    </citation>
    <scope>NUCLEOTIDE SEQUENCE [LARGE SCALE GENOMIC DNA]</scope>
    <source>
        <strain evidence="3">CBS 200.50</strain>
    </source>
</reference>
<comment type="caution">
    <text evidence="2">The sequence shown here is derived from an EMBL/GenBank/DDBJ whole genome shotgun (WGS) entry which is preliminary data.</text>
</comment>
<name>S8AAZ8_DACHA</name>
<dbReference type="EMBL" id="AQGS01000435">
    <property type="protein sequence ID" value="EPS40135.1"/>
    <property type="molecule type" value="Genomic_DNA"/>
</dbReference>
<dbReference type="CDD" id="cd11296">
    <property type="entry name" value="O-FucT_like"/>
    <property type="match status" value="1"/>
</dbReference>
<accession>S8AAZ8</accession>
<reference evidence="2 3" key="1">
    <citation type="journal article" date="2013" name="PLoS Genet.">
        <title>Genomic mechanisms accounting for the adaptation to parasitism in nematode-trapping fungi.</title>
        <authorList>
            <person name="Meerupati T."/>
            <person name="Andersson K.M."/>
            <person name="Friman E."/>
            <person name="Kumar D."/>
            <person name="Tunlid A."/>
            <person name="Ahren D."/>
        </authorList>
    </citation>
    <scope>NUCLEOTIDE SEQUENCE [LARGE SCALE GENOMIC DNA]</scope>
    <source>
        <strain evidence="2 3">CBS 200.50</strain>
    </source>
</reference>
<sequence length="478" mass="53506">MNPPEYSVIPAGDEFEDLDLDVENSPTSSEINEKRWFAKNKNYAYKVVVRSKWLLFILGITICVIIAMSAAFILGTELGTLCQRLRDFRSSLFSPSTALYGVGLPEDKPLINFDITGGIDYEVAGKECYRDKRGRIQNTYITCVIGGRDTDPTIVRNMVLECTRYAVNARMGLVLPRVAIEGASGNVSVSYLFDEEHFKKALSEICPNTLVVDDILNIENLSNAIITPIADPVNIPSGRQKGTIPLETFQQDILKYLNATPSVENPGIVQLEVGTSGLKNGNDNMTLLATFGSLVRPRQDILVFASKILYQMKSKYKLKMDLSGSMPDKGTFAGAYLDGSGSSYEESSRVYLDMLRGLGERYEYLYTSSANYSAIDELRSEAQEVGITVLTRWDLLSDIEDIEYIEKSLSREHEILIDYLVMLRSGWFMGQGSSGFSVNVAAKRHRIAQHAGRMTWPKDEWSHLVGRIDQEIVERAWL</sequence>
<proteinExistence type="predicted"/>
<evidence type="ECO:0000256" key="1">
    <source>
        <dbReference type="SAM" id="Phobius"/>
    </source>
</evidence>
<keyword evidence="1" id="KW-0812">Transmembrane</keyword>
<organism evidence="2 3">
    <name type="scientific">Dactylellina haptotyla (strain CBS 200.50)</name>
    <name type="common">Nematode-trapping fungus</name>
    <name type="synonym">Monacrosporium haptotylum</name>
    <dbReference type="NCBI Taxonomy" id="1284197"/>
    <lineage>
        <taxon>Eukaryota</taxon>
        <taxon>Fungi</taxon>
        <taxon>Dikarya</taxon>
        <taxon>Ascomycota</taxon>
        <taxon>Pezizomycotina</taxon>
        <taxon>Orbiliomycetes</taxon>
        <taxon>Orbiliales</taxon>
        <taxon>Orbiliaceae</taxon>
        <taxon>Dactylellina</taxon>
    </lineage>
</organism>
<dbReference type="OMA" id="CPQITIY"/>
<dbReference type="AlphaFoldDB" id="S8AAZ8"/>
<dbReference type="eggNOG" id="ENOG502RSFZ">
    <property type="taxonomic scope" value="Eukaryota"/>
</dbReference>
<dbReference type="STRING" id="1284197.S8AAZ8"/>
<keyword evidence="1" id="KW-1133">Transmembrane helix</keyword>
<evidence type="ECO:0000313" key="3">
    <source>
        <dbReference type="Proteomes" id="UP000015100"/>
    </source>
</evidence>
<dbReference type="HOGENOM" id="CLU_571095_0_0_1"/>
<feature type="transmembrane region" description="Helical" evidence="1">
    <location>
        <begin position="53"/>
        <end position="74"/>
    </location>
</feature>
<evidence type="ECO:0000313" key="2">
    <source>
        <dbReference type="EMBL" id="EPS40135.1"/>
    </source>
</evidence>
<keyword evidence="3" id="KW-1185">Reference proteome</keyword>
<dbReference type="OrthoDB" id="20368at2759"/>
<gene>
    <name evidence="2" type="ORF">H072_6070</name>
</gene>
<keyword evidence="1" id="KW-0472">Membrane</keyword>
<protein>
    <submittedName>
        <fullName evidence="2">Uncharacterized protein</fullName>
    </submittedName>
</protein>
<dbReference type="Proteomes" id="UP000015100">
    <property type="component" value="Unassembled WGS sequence"/>
</dbReference>